<feature type="region of interest" description="Disordered" evidence="1">
    <location>
        <begin position="188"/>
        <end position="224"/>
    </location>
</feature>
<dbReference type="Pfam" id="PF14420">
    <property type="entry name" value="Clr5"/>
    <property type="match status" value="1"/>
</dbReference>
<dbReference type="EMBL" id="QGMH01000106">
    <property type="protein sequence ID" value="TVY25108.1"/>
    <property type="molecule type" value="Genomic_DNA"/>
</dbReference>
<comment type="caution">
    <text evidence="3">The sequence shown here is derived from an EMBL/GenBank/DDBJ whole genome shotgun (WGS) entry which is preliminary data.</text>
</comment>
<keyword evidence="4" id="KW-1185">Reference proteome</keyword>
<feature type="region of interest" description="Disordered" evidence="1">
    <location>
        <begin position="296"/>
        <end position="321"/>
    </location>
</feature>
<dbReference type="GeneID" id="41986167"/>
<dbReference type="OrthoDB" id="5986190at2759"/>
<feature type="region of interest" description="Disordered" evidence="1">
    <location>
        <begin position="1"/>
        <end position="24"/>
    </location>
</feature>
<organism evidence="3 4">
    <name type="scientific">Lachnellula hyalina</name>
    <dbReference type="NCBI Taxonomy" id="1316788"/>
    <lineage>
        <taxon>Eukaryota</taxon>
        <taxon>Fungi</taxon>
        <taxon>Dikarya</taxon>
        <taxon>Ascomycota</taxon>
        <taxon>Pezizomycotina</taxon>
        <taxon>Leotiomycetes</taxon>
        <taxon>Helotiales</taxon>
        <taxon>Lachnaceae</taxon>
        <taxon>Lachnellula</taxon>
    </lineage>
</organism>
<evidence type="ECO:0000259" key="2">
    <source>
        <dbReference type="Pfam" id="PF14420"/>
    </source>
</evidence>
<accession>A0A8H8QYB7</accession>
<dbReference type="PANTHER" id="PTHR38788:SF3">
    <property type="entry name" value="CLR5 DOMAIN-CONTAINING PROTEIN"/>
    <property type="match status" value="1"/>
</dbReference>
<dbReference type="Proteomes" id="UP000431533">
    <property type="component" value="Unassembled WGS sequence"/>
</dbReference>
<reference evidence="3 4" key="1">
    <citation type="submission" date="2018-05" db="EMBL/GenBank/DDBJ databases">
        <title>Genome sequencing and assembly of the regulated plant pathogen Lachnellula willkommii and related sister species for the development of diagnostic species identification markers.</title>
        <authorList>
            <person name="Giroux E."/>
            <person name="Bilodeau G."/>
        </authorList>
    </citation>
    <scope>NUCLEOTIDE SEQUENCE [LARGE SCALE GENOMIC DNA]</scope>
    <source>
        <strain evidence="3 4">CBS 185.66</strain>
    </source>
</reference>
<dbReference type="RefSeq" id="XP_031003896.1">
    <property type="nucleotide sequence ID" value="XM_031150910.1"/>
</dbReference>
<feature type="domain" description="Clr5" evidence="2">
    <location>
        <begin position="31"/>
        <end position="83"/>
    </location>
</feature>
<evidence type="ECO:0000256" key="1">
    <source>
        <dbReference type="SAM" id="MobiDB-lite"/>
    </source>
</evidence>
<evidence type="ECO:0000313" key="4">
    <source>
        <dbReference type="Proteomes" id="UP000431533"/>
    </source>
</evidence>
<gene>
    <name evidence="3" type="ORF">LHYA1_G005969</name>
</gene>
<dbReference type="AlphaFoldDB" id="A0A8H8QYB7"/>
<proteinExistence type="predicted"/>
<dbReference type="InterPro" id="IPR025676">
    <property type="entry name" value="Clr5_dom"/>
</dbReference>
<evidence type="ECO:0000313" key="3">
    <source>
        <dbReference type="EMBL" id="TVY25108.1"/>
    </source>
</evidence>
<dbReference type="PANTHER" id="PTHR38788">
    <property type="entry name" value="CLR5 DOMAIN-CONTAINING PROTEIN"/>
    <property type="match status" value="1"/>
</dbReference>
<sequence>MSENEDDWREEAQPTIKSEEPLKSSRLIKNDQKWEPLKEKIRRIYMVEDKTLPVTMNKIELEHGFKASVRKWKNKLKDWGFDKNIPAQDMQILVAKAEKRARDDGKETIFSMEGRKLDPRGSRTLKGGRRPNSWKLHHRVLASETPPNITYNTPGPHTEDGEEFENLLNNVITIESIDRAIHDFERRDAPADQSKHHSQRPHFSSELDSTPENAADEEDSHPSVSASLENDMAHYISLDLDLGATKVTIGSPEDEDNFPHAAELATSLAGKSMFAEQASLMNTRLEELSFVASDNLLGPDRGHEESHTLDDPAPPSPQQVSMLASEDMSLNRPSYESLSHKLKFNFSPISREQIRSSRRKVTGIEREDHLVLVSGCIAKQPQGSSLDQVWSSRRAPLELFPGSSLTLRSRTKWLCVVLDDLARIYKTRRAWDEAVFTILLQRYGYESIRIETHATTGYSLEEREIKYLTNICTHKLARIFEKKGDALLAQIHYRKALDGFETGPTIFLNPHAKDYHLKCRLSFADFLLRQEKKDEARHMYLVAILRAYSSKSVGGANKILLIKVFAALKELFIRMEPEDRLVRQLMVLQTLIFGDLNTWSLVGRAFARLANTLSVLGAFNDAELLYKSALPDLVVNSCRTEMLKDYTSYTEHWQRQNMWAQSLHPLEIAFGYLNASIDIDSKIDTTLERLLHTARIRLRTTDSIRIEEQLARIEIYRKTFAHERSQELGRRVIQERKREREQLGPARGPPRRTISKQTFLDANDTSSSTAWTTSTQSSRFGVTYSDCSITGVSNSVYMHP</sequence>
<protein>
    <recommendedName>
        <fullName evidence="2">Clr5 domain-containing protein</fullName>
    </recommendedName>
</protein>
<name>A0A8H8QYB7_9HELO</name>
<feature type="compositionally biased region" description="Basic and acidic residues" evidence="1">
    <location>
        <begin position="300"/>
        <end position="310"/>
    </location>
</feature>